<dbReference type="Gramene" id="CDY51509">
    <property type="protein sequence ID" value="CDY51509"/>
    <property type="gene ID" value="GSBRNA2T00003607001"/>
</dbReference>
<gene>
    <name evidence="1" type="primary">BnaC04g02420D</name>
    <name evidence="1" type="ORF">GSBRNA2T00003607001</name>
</gene>
<proteinExistence type="predicted"/>
<accession>A0A078IQ41</accession>
<organism evidence="1 2">
    <name type="scientific">Brassica napus</name>
    <name type="common">Rape</name>
    <dbReference type="NCBI Taxonomy" id="3708"/>
    <lineage>
        <taxon>Eukaryota</taxon>
        <taxon>Viridiplantae</taxon>
        <taxon>Streptophyta</taxon>
        <taxon>Embryophyta</taxon>
        <taxon>Tracheophyta</taxon>
        <taxon>Spermatophyta</taxon>
        <taxon>Magnoliopsida</taxon>
        <taxon>eudicotyledons</taxon>
        <taxon>Gunneridae</taxon>
        <taxon>Pentapetalae</taxon>
        <taxon>rosids</taxon>
        <taxon>malvids</taxon>
        <taxon>Brassicales</taxon>
        <taxon>Brassicaceae</taxon>
        <taxon>Brassiceae</taxon>
        <taxon>Brassica</taxon>
    </lineage>
</organism>
<dbReference type="AlphaFoldDB" id="A0A078IQ41"/>
<name>A0A078IQ41_BRANA</name>
<dbReference type="Proteomes" id="UP000028999">
    <property type="component" value="Unassembled WGS sequence"/>
</dbReference>
<evidence type="ECO:0000313" key="2">
    <source>
        <dbReference type="Proteomes" id="UP000028999"/>
    </source>
</evidence>
<keyword evidence="2" id="KW-1185">Reference proteome</keyword>
<dbReference type="EMBL" id="LK033003">
    <property type="protein sequence ID" value="CDY51509.1"/>
    <property type="molecule type" value="Genomic_DNA"/>
</dbReference>
<dbReference type="PaxDb" id="3708-A0A078IQ41"/>
<protein>
    <submittedName>
        <fullName evidence="1">BnaC04g02420D protein</fullName>
    </submittedName>
</protein>
<evidence type="ECO:0000313" key="1">
    <source>
        <dbReference type="EMBL" id="CDY51509.1"/>
    </source>
</evidence>
<reference evidence="1 2" key="1">
    <citation type="journal article" date="2014" name="Science">
        <title>Plant genetics. Early allopolyploid evolution in the post-Neolithic Brassica napus oilseed genome.</title>
        <authorList>
            <person name="Chalhoub B."/>
            <person name="Denoeud F."/>
            <person name="Liu S."/>
            <person name="Parkin I.A."/>
            <person name="Tang H."/>
            <person name="Wang X."/>
            <person name="Chiquet J."/>
            <person name="Belcram H."/>
            <person name="Tong C."/>
            <person name="Samans B."/>
            <person name="Correa M."/>
            <person name="Da Silva C."/>
            <person name="Just J."/>
            <person name="Falentin C."/>
            <person name="Koh C.S."/>
            <person name="Le Clainche I."/>
            <person name="Bernard M."/>
            <person name="Bento P."/>
            <person name="Noel B."/>
            <person name="Labadie K."/>
            <person name="Alberti A."/>
            <person name="Charles M."/>
            <person name="Arnaud D."/>
            <person name="Guo H."/>
            <person name="Daviaud C."/>
            <person name="Alamery S."/>
            <person name="Jabbari K."/>
            <person name="Zhao M."/>
            <person name="Edger P.P."/>
            <person name="Chelaifa H."/>
            <person name="Tack D."/>
            <person name="Lassalle G."/>
            <person name="Mestiri I."/>
            <person name="Schnel N."/>
            <person name="Le Paslier M.C."/>
            <person name="Fan G."/>
            <person name="Renault V."/>
            <person name="Bayer P.E."/>
            <person name="Golicz A.A."/>
            <person name="Manoli S."/>
            <person name="Lee T.H."/>
            <person name="Thi V.H."/>
            <person name="Chalabi S."/>
            <person name="Hu Q."/>
            <person name="Fan C."/>
            <person name="Tollenaere R."/>
            <person name="Lu Y."/>
            <person name="Battail C."/>
            <person name="Shen J."/>
            <person name="Sidebottom C.H."/>
            <person name="Wang X."/>
            <person name="Canaguier A."/>
            <person name="Chauveau A."/>
            <person name="Berard A."/>
            <person name="Deniot G."/>
            <person name="Guan M."/>
            <person name="Liu Z."/>
            <person name="Sun F."/>
            <person name="Lim Y.P."/>
            <person name="Lyons E."/>
            <person name="Town C.D."/>
            <person name="Bancroft I."/>
            <person name="Wang X."/>
            <person name="Meng J."/>
            <person name="Ma J."/>
            <person name="Pires J.C."/>
            <person name="King G.J."/>
            <person name="Brunel D."/>
            <person name="Delourme R."/>
            <person name="Renard M."/>
            <person name="Aury J.M."/>
            <person name="Adams K.L."/>
            <person name="Batley J."/>
            <person name="Snowdon R.J."/>
            <person name="Tost J."/>
            <person name="Edwards D."/>
            <person name="Zhou Y."/>
            <person name="Hua W."/>
            <person name="Sharpe A.G."/>
            <person name="Paterson A.H."/>
            <person name="Guan C."/>
            <person name="Wincker P."/>
        </authorList>
    </citation>
    <scope>NUCLEOTIDE SEQUENCE [LARGE SCALE GENOMIC DNA]</scope>
    <source>
        <strain evidence="2">cv. Darmor-bzh</strain>
    </source>
</reference>
<sequence length="23" mass="2617">MFLRANLLSLPIVSSNCNNIHFI</sequence>